<dbReference type="InterPro" id="IPR050640">
    <property type="entry name" value="Bact_2-comp_sensor_kinase"/>
</dbReference>
<dbReference type="PANTHER" id="PTHR34220">
    <property type="entry name" value="SENSOR HISTIDINE KINASE YPDA"/>
    <property type="match status" value="1"/>
</dbReference>
<accession>A0A069CY75</accession>
<proteinExistence type="predicted"/>
<gene>
    <name evidence="3" type="ORF">JCM15093_145</name>
</gene>
<dbReference type="GO" id="GO:0000155">
    <property type="term" value="F:phosphorelay sensor kinase activity"/>
    <property type="evidence" value="ECO:0007669"/>
    <property type="project" value="InterPro"/>
</dbReference>
<evidence type="ECO:0000313" key="4">
    <source>
        <dbReference type="Proteomes" id="UP000027601"/>
    </source>
</evidence>
<dbReference type="AlphaFoldDB" id="A0A069CY75"/>
<keyword evidence="4" id="KW-1185">Reference proteome</keyword>
<dbReference type="InterPro" id="IPR010559">
    <property type="entry name" value="Sig_transdc_His_kin_internal"/>
</dbReference>
<evidence type="ECO:0000259" key="2">
    <source>
        <dbReference type="Pfam" id="PF06580"/>
    </source>
</evidence>
<dbReference type="STRING" id="1121097.GCA_000428125_00397"/>
<protein>
    <submittedName>
        <fullName evidence="3">Putative two-component system sensor protein histidine kinase</fullName>
    </submittedName>
</protein>
<dbReference type="Pfam" id="PF06580">
    <property type="entry name" value="His_kinase"/>
    <property type="match status" value="1"/>
</dbReference>
<sequence length="298" mass="34754">MNERLAASGNRFVEKIHSDYLNIPVSRYYHPQQVSGQRWVFTASMPNIGLSESFRKTGMNFFIISLLAMFSFIAVFSLGVIRWRKEFVRRQEIEQQNLNLLLKDEKRKQMMVTTELERLKSGLNPHFLFNSLSSLRVLVGLNPDVAKDFAINLSNLYRYLLKQENQNLVALDDELVFTRNYISLQKIRFDKKLQTEIIIPDDYLQRRVPPLSLQLLVENCIKHTRISDSEPLFIRIFVENDMLVVENNYSPRVSSDAENSGKGIENLIKRYSFLTDRQLHFGVINGTYVAKIPLLIME</sequence>
<keyword evidence="3" id="KW-0808">Transferase</keyword>
<name>A0A069CY75_9BACE</name>
<dbReference type="PANTHER" id="PTHR34220:SF7">
    <property type="entry name" value="SENSOR HISTIDINE KINASE YPDA"/>
    <property type="match status" value="1"/>
</dbReference>
<organism evidence="3 4">
    <name type="scientific">Bacteroides graminisolvens DSM 19988 = JCM 15093</name>
    <dbReference type="NCBI Taxonomy" id="1121097"/>
    <lineage>
        <taxon>Bacteria</taxon>
        <taxon>Pseudomonadati</taxon>
        <taxon>Bacteroidota</taxon>
        <taxon>Bacteroidia</taxon>
        <taxon>Bacteroidales</taxon>
        <taxon>Bacteroidaceae</taxon>
        <taxon>Bacteroides</taxon>
    </lineage>
</organism>
<keyword evidence="1" id="KW-0812">Transmembrane</keyword>
<dbReference type="EMBL" id="BAJS01000001">
    <property type="protein sequence ID" value="GAK35070.1"/>
    <property type="molecule type" value="Genomic_DNA"/>
</dbReference>
<keyword evidence="3" id="KW-0418">Kinase</keyword>
<comment type="caution">
    <text evidence="3">The sequence shown here is derived from an EMBL/GenBank/DDBJ whole genome shotgun (WGS) entry which is preliminary data.</text>
</comment>
<evidence type="ECO:0000256" key="1">
    <source>
        <dbReference type="SAM" id="Phobius"/>
    </source>
</evidence>
<dbReference type="Proteomes" id="UP000027601">
    <property type="component" value="Unassembled WGS sequence"/>
</dbReference>
<evidence type="ECO:0000313" key="3">
    <source>
        <dbReference type="EMBL" id="GAK35070.1"/>
    </source>
</evidence>
<keyword evidence="1" id="KW-0472">Membrane</keyword>
<dbReference type="eggNOG" id="COG2972">
    <property type="taxonomic scope" value="Bacteria"/>
</dbReference>
<reference evidence="3 4" key="1">
    <citation type="journal article" date="2015" name="Microbes Environ.">
        <title>Distribution and evolution of nitrogen fixation genes in the phylum bacteroidetes.</title>
        <authorList>
            <person name="Inoue J."/>
            <person name="Oshima K."/>
            <person name="Suda W."/>
            <person name="Sakamoto M."/>
            <person name="Iino T."/>
            <person name="Noda S."/>
            <person name="Hongoh Y."/>
            <person name="Hattori M."/>
            <person name="Ohkuma M."/>
        </authorList>
    </citation>
    <scope>NUCLEOTIDE SEQUENCE [LARGE SCALE GENOMIC DNA]</scope>
    <source>
        <strain evidence="3 4">JCM 15093</strain>
    </source>
</reference>
<dbReference type="GO" id="GO:0016020">
    <property type="term" value="C:membrane"/>
    <property type="evidence" value="ECO:0007669"/>
    <property type="project" value="InterPro"/>
</dbReference>
<feature type="domain" description="Signal transduction histidine kinase internal region" evidence="2">
    <location>
        <begin position="115"/>
        <end position="193"/>
    </location>
</feature>
<feature type="transmembrane region" description="Helical" evidence="1">
    <location>
        <begin position="61"/>
        <end position="81"/>
    </location>
</feature>
<keyword evidence="1" id="KW-1133">Transmembrane helix</keyword>